<dbReference type="Pfam" id="PF00759">
    <property type="entry name" value="Glyco_hydro_9"/>
    <property type="match status" value="1"/>
</dbReference>
<dbReference type="Gene3D" id="2.60.120.430">
    <property type="entry name" value="Galactose-binding lectin"/>
    <property type="match status" value="1"/>
</dbReference>
<protein>
    <recommendedName>
        <fullName evidence="5">BIG2 domain-containing protein</fullName>
    </recommendedName>
</protein>
<feature type="chain" id="PRO_5045744439" description="BIG2 domain-containing protein" evidence="4">
    <location>
        <begin position="23"/>
        <end position="1518"/>
    </location>
</feature>
<feature type="domain" description="BIG2" evidence="5">
    <location>
        <begin position="928"/>
        <end position="1002"/>
    </location>
</feature>
<dbReference type="NCBIfam" id="TIGR04183">
    <property type="entry name" value="Por_Secre_tail"/>
    <property type="match status" value="1"/>
</dbReference>
<dbReference type="InterPro" id="IPR014756">
    <property type="entry name" value="Ig_E-set"/>
</dbReference>
<dbReference type="Pfam" id="PF02368">
    <property type="entry name" value="Big_2"/>
    <property type="match status" value="3"/>
</dbReference>
<name>A0ABN6LIU3_9BACT</name>
<dbReference type="InterPro" id="IPR004197">
    <property type="entry name" value="Cellulase_Ig-like"/>
</dbReference>
<dbReference type="InterPro" id="IPR008928">
    <property type="entry name" value="6-hairpin_glycosidase_sf"/>
</dbReference>
<dbReference type="InterPro" id="IPR013783">
    <property type="entry name" value="Ig-like_fold"/>
</dbReference>
<dbReference type="Gene3D" id="2.60.40.10">
    <property type="entry name" value="Immunoglobulins"/>
    <property type="match status" value="1"/>
</dbReference>
<evidence type="ECO:0000256" key="1">
    <source>
        <dbReference type="ARBA" id="ARBA00007072"/>
    </source>
</evidence>
<dbReference type="Pfam" id="PF18962">
    <property type="entry name" value="Por_Secre_tail"/>
    <property type="match status" value="1"/>
</dbReference>
<dbReference type="InterPro" id="IPR012341">
    <property type="entry name" value="6hp_glycosidase-like_sf"/>
</dbReference>
<feature type="domain" description="BIG2" evidence="5">
    <location>
        <begin position="837"/>
        <end position="918"/>
    </location>
</feature>
<dbReference type="SUPFAM" id="SSF48208">
    <property type="entry name" value="Six-hairpin glycosidases"/>
    <property type="match status" value="1"/>
</dbReference>
<geneLocation type="plasmid" evidence="6 7">
    <name>pPP4</name>
</geneLocation>
<dbReference type="RefSeq" id="WP_338399143.1">
    <property type="nucleotide sequence ID" value="NZ_AP025296.1"/>
</dbReference>
<evidence type="ECO:0000259" key="5">
    <source>
        <dbReference type="SMART" id="SM00635"/>
    </source>
</evidence>
<dbReference type="InterPro" id="IPR008964">
    <property type="entry name" value="Invasin/intimin_cell_adhesion"/>
</dbReference>
<dbReference type="SUPFAM" id="SSF81296">
    <property type="entry name" value="E set domains"/>
    <property type="match status" value="1"/>
</dbReference>
<dbReference type="InterPro" id="IPR001701">
    <property type="entry name" value="Glyco_hydro_9"/>
</dbReference>
<dbReference type="Pfam" id="PF02927">
    <property type="entry name" value="CelD_N"/>
    <property type="match status" value="1"/>
</dbReference>
<keyword evidence="4" id="KW-0732">Signal</keyword>
<sequence>MRKFTFLLLLAFICLQWSSAQAQNLLKLSLTPITKDVVALYFDEGYVENPTQSTADTKIFKEELNIDLAETLNTYSISSEAAGFGTVTPEQIGRKSKGREYTQVGLSYDFALKGMKPNEDSWISIHYIYLKLPKSLTSGEEYTISFPDLNADQESITFTFNEVDIRSEAVHVNTLGYGPNHVKYGYVYQWGGTMGAIDFSAYDGKPFYLVDETGAEVFDGELAFRKAKDNPETGQSIETPDDNFLGSDVYEADFSAFTGTGTFKLVVEGMGASYPFKIGEDPVWDAYRNTFRALYLQRNGIRIEDEFTTRDAYTGETKEQTYIRPVNQNPLVTDPEGTSYAGKVLYSDFSFMSWQDPNLASGNEQDVINAGKDNPLEVSGWYHDAGDWDAYYTHQRIPSLLMTTWEYLPNMFADNEMDIPESGNGLPDVLDEASWLVKFNYRQRKELMAKGYSDGGVGGARVCADPEGHEPEQNGVPSWQDPRNTYVTQVDAFMTYTYSSIAAQWAIVLLKNGQDPTKGMVELLDAAHFEDMTYEEVNWIKEAEEAFDWAVDPAHQPASGKNYDHPLWVHQTNAAVNLYRLTGKEKYHSYAKEGLNNLKNSSSLREDERFAVYNYFLADNFDVDEELKSSLRSAITGTAEHTGVNAAQKRATRWGGIFDMPMLIGHISTPWMFENVVAYAVSGDSKFAETVYTTCDYFLGTNPEHSTWMTHVGPRPVNGGFSLDARHLMDNWDAYPGWVPYGPWRFREGYEDQISSIVQTHTGKDGVERIGGKGPWNEHWHNFSMFPVVHDWPGHERYSNNYISPMASENTCHQNSVHAAISYGFTNGRHFDNNTAAQKIGSLVPSETDITNFQYLKESRLISVANDNAKSTISALKWSSSNPDVAYVDQNGRITAIADGEATITVSTLDGSVTAEVVVVNSGLVDRPVEEVKVTEESIELIEGETRMVKVEVLPEDAADRSIRWESADEQVAIIKDGEIMGMGAGTTVVKAISVSSPEIMDEITVMVKEGESLFIADGDEHLPVIQGPAAAGQNWFFGTGGQVYASVDNPSKDEFNGSEKVIQYSRPSGGYKVFGFQPNLNEPYSSCAFDQIEFHFFGAHLTEFRFEIEMIDESKEEFSVLVTASDKWQTLNHSLPANKLIKTIYIYPETSGNAATDLYMDNVRLKQNPHAEDCGKSSNVRGILDFEDIVLNWNPYGAVGWGGRNVAIVDNILTVGNPSEKVFYWGRDGSNAGGGFFIRVPLFQIAESATLRFKIYSTVAFQQTLVSLQEGDSDLPGFVKADYTLDADVAAGQWVTLEVPLMEMSVWDMKEFSDIVIQPGLGSSSPMTIYVDDIELVGVRPASVTIDEEMDLVLEVGEEKTINASVLPLYVSDEQVIYQSGDETIATVSEDGKVTAIKEGETVIMAYSAMTENIYDEIAVLVEEEDVEKPEEPILDVDVLQNTKVHPNPFANTLTLSSPLKIHAYKIIDVVGKAIQMKEITPSKTTNLELTALPQGVYIIELTLENQARKSFRVVKK</sequence>
<evidence type="ECO:0000256" key="4">
    <source>
        <dbReference type="SAM" id="SignalP"/>
    </source>
</evidence>
<evidence type="ECO:0000313" key="6">
    <source>
        <dbReference type="EMBL" id="BDD01828.1"/>
    </source>
</evidence>
<feature type="signal peptide" evidence="4">
    <location>
        <begin position="1"/>
        <end position="22"/>
    </location>
</feature>
<dbReference type="Gene3D" id="2.60.40.1080">
    <property type="match status" value="3"/>
</dbReference>
<dbReference type="SUPFAM" id="SSF49373">
    <property type="entry name" value="Invasin/intimin cell-adhesion fragments"/>
    <property type="match status" value="3"/>
</dbReference>
<dbReference type="CDD" id="cd02850">
    <property type="entry name" value="E_set_Cellulase_N"/>
    <property type="match status" value="1"/>
</dbReference>
<feature type="domain" description="BIG2" evidence="5">
    <location>
        <begin position="1341"/>
        <end position="1422"/>
    </location>
</feature>
<proteinExistence type="inferred from homology"/>
<keyword evidence="2" id="KW-0119">Carbohydrate metabolism</keyword>
<comment type="similarity">
    <text evidence="1">Belongs to the glycosyl hydrolase 9 (cellulase E) family.</text>
</comment>
<dbReference type="EMBL" id="AP025296">
    <property type="protein sequence ID" value="BDD01828.1"/>
    <property type="molecule type" value="Genomic_DNA"/>
</dbReference>
<gene>
    <name evidence="6" type="ORF">PEPS_41080</name>
</gene>
<keyword evidence="3" id="KW-0624">Polysaccharide degradation</keyword>
<organism evidence="6 7">
    <name type="scientific">Persicobacter psychrovividus</name>
    <dbReference type="NCBI Taxonomy" id="387638"/>
    <lineage>
        <taxon>Bacteria</taxon>
        <taxon>Pseudomonadati</taxon>
        <taxon>Bacteroidota</taxon>
        <taxon>Cytophagia</taxon>
        <taxon>Cytophagales</taxon>
        <taxon>Persicobacteraceae</taxon>
        <taxon>Persicobacter</taxon>
    </lineage>
</organism>
<dbReference type="InterPro" id="IPR003343">
    <property type="entry name" value="Big_2"/>
</dbReference>
<evidence type="ECO:0000313" key="7">
    <source>
        <dbReference type="Proteomes" id="UP001354989"/>
    </source>
</evidence>
<evidence type="ECO:0000256" key="2">
    <source>
        <dbReference type="ARBA" id="ARBA00023277"/>
    </source>
</evidence>
<evidence type="ECO:0000256" key="3">
    <source>
        <dbReference type="ARBA" id="ARBA00023326"/>
    </source>
</evidence>
<reference evidence="6 7" key="1">
    <citation type="submission" date="2021-12" db="EMBL/GenBank/DDBJ databases">
        <title>Genome sequencing of bacteria with rrn-lacking chromosome and rrn-plasmid.</title>
        <authorList>
            <person name="Anda M."/>
            <person name="Iwasaki W."/>
        </authorList>
    </citation>
    <scope>NUCLEOTIDE SEQUENCE [LARGE SCALE GENOMIC DNA]</scope>
    <source>
        <strain evidence="6 7">NBRC 101262</strain>
        <plasmid evidence="6 7">pPP4</plasmid>
    </source>
</reference>
<accession>A0ABN6LIU3</accession>
<dbReference type="SMART" id="SM00635">
    <property type="entry name" value="BID_2"/>
    <property type="match status" value="3"/>
</dbReference>
<dbReference type="Gene3D" id="1.50.10.10">
    <property type="match status" value="1"/>
</dbReference>
<dbReference type="InterPro" id="IPR026444">
    <property type="entry name" value="Secre_tail"/>
</dbReference>
<dbReference type="Proteomes" id="UP001354989">
    <property type="component" value="Plasmid pPP4"/>
</dbReference>
<keyword evidence="6" id="KW-0614">Plasmid</keyword>
<keyword evidence="7" id="KW-1185">Reference proteome</keyword>